<dbReference type="InParanoid" id="A0A078AM05"/>
<organism evidence="2 3">
    <name type="scientific">Stylonychia lemnae</name>
    <name type="common">Ciliate</name>
    <dbReference type="NCBI Taxonomy" id="5949"/>
    <lineage>
        <taxon>Eukaryota</taxon>
        <taxon>Sar</taxon>
        <taxon>Alveolata</taxon>
        <taxon>Ciliophora</taxon>
        <taxon>Intramacronucleata</taxon>
        <taxon>Spirotrichea</taxon>
        <taxon>Stichotrichia</taxon>
        <taxon>Sporadotrichida</taxon>
        <taxon>Oxytrichidae</taxon>
        <taxon>Stylonychinae</taxon>
        <taxon>Stylonychia</taxon>
    </lineage>
</organism>
<evidence type="ECO:0000313" key="3">
    <source>
        <dbReference type="Proteomes" id="UP000039865"/>
    </source>
</evidence>
<gene>
    <name evidence="2" type="primary">Contig3194.g3412</name>
    <name evidence="2" type="ORF">STYLEM_12446</name>
</gene>
<dbReference type="OrthoDB" id="312193at2759"/>
<name>A0A078AM05_STYLE</name>
<reference evidence="2 3" key="1">
    <citation type="submission" date="2014-06" db="EMBL/GenBank/DDBJ databases">
        <authorList>
            <person name="Swart Estienne"/>
        </authorList>
    </citation>
    <scope>NUCLEOTIDE SEQUENCE [LARGE SCALE GENOMIC DNA]</scope>
    <source>
        <strain evidence="2 3">130c</strain>
    </source>
</reference>
<dbReference type="EMBL" id="CCKQ01011822">
    <property type="protein sequence ID" value="CDW83400.1"/>
    <property type="molecule type" value="Genomic_DNA"/>
</dbReference>
<dbReference type="Proteomes" id="UP000039865">
    <property type="component" value="Unassembled WGS sequence"/>
</dbReference>
<feature type="region of interest" description="Disordered" evidence="1">
    <location>
        <begin position="1"/>
        <end position="60"/>
    </location>
</feature>
<protein>
    <submittedName>
        <fullName evidence="2">Uncharacterized protein</fullName>
    </submittedName>
</protein>
<accession>A0A078AM05</accession>
<dbReference type="AlphaFoldDB" id="A0A078AM05"/>
<evidence type="ECO:0000313" key="2">
    <source>
        <dbReference type="EMBL" id="CDW83400.1"/>
    </source>
</evidence>
<proteinExistence type="predicted"/>
<keyword evidence="3" id="KW-1185">Reference proteome</keyword>
<evidence type="ECO:0000256" key="1">
    <source>
        <dbReference type="SAM" id="MobiDB-lite"/>
    </source>
</evidence>
<sequence>MAELEHSVSSYQLRPETQKSQRVISEYGARSRSRPVSTNGVGDYGRGGQTYGQPELKQSKSTVNQTMIQYNNNQLDISALSDQQNMGNQSMADFSRSQIQWGVEGYYAPTNDWYFHRPRTFWAKGKKENIIEWEAKRKKDLPAPNLYKLENDWSKNTKGRFLKGDRVTLIDDILKLKKQRLPGPGSYKLPSYKIQGMPKTTTDKCQFINDAKYSAMQTPGSKYKINYDLTRPRTPAARYFADKSLTGKEPISIKPKKTKDPAPGTYNVEDCYRKTQWGNSVYSIGKCKITNYVDIAVKKKKFVPGIGTYKELDKGYQALSKPPTSLRRYR</sequence>